<dbReference type="SUPFAM" id="SSF56219">
    <property type="entry name" value="DNase I-like"/>
    <property type="match status" value="1"/>
</dbReference>
<evidence type="ECO:0000313" key="3">
    <source>
        <dbReference type="Proteomes" id="UP000274756"/>
    </source>
</evidence>
<dbReference type="OrthoDB" id="5859941at2759"/>
<dbReference type="STRING" id="318479.A0A0N4UJQ7"/>
<dbReference type="InterPro" id="IPR036691">
    <property type="entry name" value="Endo/exonu/phosph_ase_sf"/>
</dbReference>
<proteinExistence type="predicted"/>
<dbReference type="WBParaSite" id="DME_0000790501-mRNA-1">
    <property type="protein sequence ID" value="DME_0000790501-mRNA-1"/>
    <property type="gene ID" value="DME_0000790501"/>
</dbReference>
<reference evidence="4" key="1">
    <citation type="submission" date="2017-02" db="UniProtKB">
        <authorList>
            <consortium name="WormBaseParasite"/>
        </authorList>
    </citation>
    <scope>IDENTIFICATION</scope>
</reference>
<dbReference type="Gene3D" id="3.60.10.10">
    <property type="entry name" value="Endonuclease/exonuclease/phosphatase"/>
    <property type="match status" value="1"/>
</dbReference>
<sequence length="281" mass="32263">MAPKKVAVYGAVSNNDVSCLNKTIEDLTTKKSTDDESATADRLLAENIVVVAGFKTEFIKEVHSHGRKGTGRPRVLKIRLDKHMAMSVLRNKDVRSIVPPGSFLRKDLTKRELLLDKQLRKECYTRNQSFNLKKLILTDNPNNISCINETWLNDSIDNRELNFDGFIVSRKDRTINSSNIRGGELIMLIPDYYKFITFDDYVCSPFESLIIKIYLKYNRNISLLNLYRPPGYGSKFTRDLYNLLLKSTLIGTDYIIVGDLNMPNIDWENSCLKSSNKFEED</sequence>
<accession>A0A0N4UJQ7</accession>
<protein>
    <submittedName>
        <fullName evidence="4">Endo/exonuclease/phosphatase domain-containing protein</fullName>
    </submittedName>
</protein>
<evidence type="ECO:0000313" key="4">
    <source>
        <dbReference type="WBParaSite" id="DME_0000790501-mRNA-1"/>
    </source>
</evidence>
<gene>
    <name evidence="1" type="ORF">DME_LOCUS2030</name>
</gene>
<organism evidence="2 4">
    <name type="scientific">Dracunculus medinensis</name>
    <name type="common">Guinea worm</name>
    <dbReference type="NCBI Taxonomy" id="318479"/>
    <lineage>
        <taxon>Eukaryota</taxon>
        <taxon>Metazoa</taxon>
        <taxon>Ecdysozoa</taxon>
        <taxon>Nematoda</taxon>
        <taxon>Chromadorea</taxon>
        <taxon>Rhabditida</taxon>
        <taxon>Spirurina</taxon>
        <taxon>Dracunculoidea</taxon>
        <taxon>Dracunculidae</taxon>
        <taxon>Dracunculus</taxon>
    </lineage>
</organism>
<dbReference type="AlphaFoldDB" id="A0A0N4UJQ7"/>
<name>A0A0N4UJQ7_DRAME</name>
<dbReference type="EMBL" id="UYYG01000042">
    <property type="protein sequence ID" value="VDN52057.1"/>
    <property type="molecule type" value="Genomic_DNA"/>
</dbReference>
<dbReference type="Proteomes" id="UP000038040">
    <property type="component" value="Unplaced"/>
</dbReference>
<evidence type="ECO:0000313" key="1">
    <source>
        <dbReference type="EMBL" id="VDN52057.1"/>
    </source>
</evidence>
<evidence type="ECO:0000313" key="2">
    <source>
        <dbReference type="Proteomes" id="UP000038040"/>
    </source>
</evidence>
<dbReference type="Proteomes" id="UP000274756">
    <property type="component" value="Unassembled WGS sequence"/>
</dbReference>
<reference evidence="1 3" key="2">
    <citation type="submission" date="2018-11" db="EMBL/GenBank/DDBJ databases">
        <authorList>
            <consortium name="Pathogen Informatics"/>
        </authorList>
    </citation>
    <scope>NUCLEOTIDE SEQUENCE [LARGE SCALE GENOMIC DNA]</scope>
</reference>
<keyword evidence="3" id="KW-1185">Reference proteome</keyword>